<feature type="domain" description="Glycosyl hydrolases family 45 active site" evidence="11">
    <location>
        <begin position="38"/>
        <end position="49"/>
    </location>
</feature>
<feature type="active site" description="Nucleophile" evidence="9">
    <location>
        <position position="43"/>
    </location>
</feature>
<comment type="similarity">
    <text evidence="2">Belongs to the glycosyl hydrolase 45 (cellulase K) family.</text>
</comment>
<dbReference type="GO" id="GO:0030245">
    <property type="term" value="P:cellulose catabolic process"/>
    <property type="evidence" value="ECO:0007669"/>
    <property type="project" value="UniProtKB-KW"/>
</dbReference>
<keyword evidence="8" id="KW-0624">Polysaccharide degradation</keyword>
<dbReference type="Gene3D" id="2.40.40.10">
    <property type="entry name" value="RlpA-like domain"/>
    <property type="match status" value="1"/>
</dbReference>
<comment type="catalytic activity">
    <reaction evidence="1 9">
        <text>Endohydrolysis of (1-&gt;4)-beta-D-glucosidic linkages in cellulose, lichenin and cereal beta-D-glucans.</text>
        <dbReference type="EC" id="3.2.1.4"/>
    </reaction>
</comment>
<dbReference type="EMBL" id="OV651820">
    <property type="protein sequence ID" value="CAH1113942.1"/>
    <property type="molecule type" value="Genomic_DNA"/>
</dbReference>
<keyword evidence="7" id="KW-0326">Glycosidase</keyword>
<keyword evidence="6" id="KW-0119">Carbohydrate metabolism</keyword>
<evidence type="ECO:0000256" key="8">
    <source>
        <dbReference type="ARBA" id="ARBA00023326"/>
    </source>
</evidence>
<evidence type="ECO:0000313" key="13">
    <source>
        <dbReference type="Proteomes" id="UP001153636"/>
    </source>
</evidence>
<evidence type="ECO:0000259" key="11">
    <source>
        <dbReference type="PROSITE" id="PS01140"/>
    </source>
</evidence>
<dbReference type="OrthoDB" id="10035502at2759"/>
<evidence type="ECO:0000256" key="7">
    <source>
        <dbReference type="ARBA" id="ARBA00023295"/>
    </source>
</evidence>
<gene>
    <name evidence="12" type="ORF">PSYICH_LOCUS14362</name>
</gene>
<organism evidence="12 13">
    <name type="scientific">Psylliodes chrysocephalus</name>
    <dbReference type="NCBI Taxonomy" id="3402493"/>
    <lineage>
        <taxon>Eukaryota</taxon>
        <taxon>Metazoa</taxon>
        <taxon>Ecdysozoa</taxon>
        <taxon>Arthropoda</taxon>
        <taxon>Hexapoda</taxon>
        <taxon>Insecta</taxon>
        <taxon>Pterygota</taxon>
        <taxon>Neoptera</taxon>
        <taxon>Endopterygota</taxon>
        <taxon>Coleoptera</taxon>
        <taxon>Polyphaga</taxon>
        <taxon>Cucujiformia</taxon>
        <taxon>Chrysomeloidea</taxon>
        <taxon>Chrysomelidae</taxon>
        <taxon>Galerucinae</taxon>
        <taxon>Alticini</taxon>
        <taxon>Psylliodes</taxon>
    </lineage>
</organism>
<keyword evidence="10" id="KW-0732">Signal</keyword>
<evidence type="ECO:0000256" key="1">
    <source>
        <dbReference type="ARBA" id="ARBA00000966"/>
    </source>
</evidence>
<accession>A0A9P0D467</accession>
<evidence type="ECO:0000256" key="3">
    <source>
        <dbReference type="ARBA" id="ARBA00012601"/>
    </source>
</evidence>
<evidence type="ECO:0000256" key="6">
    <source>
        <dbReference type="ARBA" id="ARBA00023277"/>
    </source>
</evidence>
<dbReference type="PANTHER" id="PTHR39730">
    <property type="entry name" value="ENDOGLUCANASE 1"/>
    <property type="match status" value="1"/>
</dbReference>
<keyword evidence="4" id="KW-0378">Hydrolase</keyword>
<dbReference type="GO" id="GO:0008810">
    <property type="term" value="F:cellulase activity"/>
    <property type="evidence" value="ECO:0007669"/>
    <property type="project" value="UniProtKB-EC"/>
</dbReference>
<dbReference type="InterPro" id="IPR052288">
    <property type="entry name" value="GH45_Enzymes"/>
</dbReference>
<proteinExistence type="inferred from homology"/>
<dbReference type="Proteomes" id="UP001153636">
    <property type="component" value="Chromosome 8"/>
</dbReference>
<keyword evidence="5" id="KW-0136">Cellulose degradation</keyword>
<evidence type="ECO:0000256" key="10">
    <source>
        <dbReference type="SAM" id="SignalP"/>
    </source>
</evidence>
<dbReference type="Pfam" id="PF02015">
    <property type="entry name" value="Glyco_hydro_45"/>
    <property type="match status" value="1"/>
</dbReference>
<evidence type="ECO:0000256" key="4">
    <source>
        <dbReference type="ARBA" id="ARBA00022801"/>
    </source>
</evidence>
<keyword evidence="13" id="KW-1185">Reference proteome</keyword>
<dbReference type="PANTHER" id="PTHR39730:SF1">
    <property type="entry name" value="ENDOGLUCANASE 1"/>
    <property type="match status" value="1"/>
</dbReference>
<dbReference type="AlphaFoldDB" id="A0A9P0D467"/>
<reference evidence="12" key="1">
    <citation type="submission" date="2022-01" db="EMBL/GenBank/DDBJ databases">
        <authorList>
            <person name="King R."/>
        </authorList>
    </citation>
    <scope>NUCLEOTIDE SEQUENCE</scope>
</reference>
<dbReference type="SUPFAM" id="SSF50685">
    <property type="entry name" value="Barwin-like endoglucanases"/>
    <property type="match status" value="1"/>
</dbReference>
<name>A0A9P0D467_9CUCU</name>
<dbReference type="PROSITE" id="PS01140">
    <property type="entry name" value="GLYCOSYL_HYDROL_F45"/>
    <property type="match status" value="1"/>
</dbReference>
<dbReference type="InterPro" id="IPR036908">
    <property type="entry name" value="RlpA-like_sf"/>
</dbReference>
<evidence type="ECO:0000313" key="12">
    <source>
        <dbReference type="EMBL" id="CAH1113942.1"/>
    </source>
</evidence>
<feature type="chain" id="PRO_5040105046" description="Cellulase" evidence="10">
    <location>
        <begin position="18"/>
        <end position="244"/>
    </location>
</feature>
<feature type="signal peptide" evidence="10">
    <location>
        <begin position="1"/>
        <end position="17"/>
    </location>
</feature>
<evidence type="ECO:0000256" key="5">
    <source>
        <dbReference type="ARBA" id="ARBA00023001"/>
    </source>
</evidence>
<evidence type="ECO:0000256" key="2">
    <source>
        <dbReference type="ARBA" id="ARBA00007793"/>
    </source>
</evidence>
<sequence length="244" mass="26419">MLTKFLVLLFLVAASTSLKEYSPEIIPIPGGLTGEAITTRYWDCCGGSCNWDAIVHTKNGFPVRSCQIDGVTNSTKENNGNSVCNPNRGNAFTCTNQQPIVVNSTLSYGFAAVSFVGSIDYGHCCECYLLSFQGQLSGKQMLVQVINTGADLASSQFDLQMPGGGVGLGNIGCQVQWNASEDGWGDRYGGVHTIEECNLLPEVLQEGCRWRFTWMEGVPNPNVTYTQVKCPLELIAISNCGDFD</sequence>
<evidence type="ECO:0000256" key="9">
    <source>
        <dbReference type="PROSITE-ProRule" id="PRU10069"/>
    </source>
</evidence>
<protein>
    <recommendedName>
        <fullName evidence="3 9">Cellulase</fullName>
        <ecNumber evidence="3 9">3.2.1.4</ecNumber>
    </recommendedName>
</protein>
<dbReference type="InterPro" id="IPR000334">
    <property type="entry name" value="Glyco_hydro_45"/>
</dbReference>
<dbReference type="EC" id="3.2.1.4" evidence="3 9"/>